<evidence type="ECO:0000313" key="3">
    <source>
        <dbReference type="Proteomes" id="UP000025241"/>
    </source>
</evidence>
<dbReference type="PANTHER" id="PTHR34408:SF1">
    <property type="entry name" value="GLYCOSYL HYDROLASE FAMILY 19 DOMAIN-CONTAINING PROTEIN HI_1415"/>
    <property type="match status" value="1"/>
</dbReference>
<dbReference type="InterPro" id="IPR023346">
    <property type="entry name" value="Lysozyme-like_dom_sf"/>
</dbReference>
<name>A0A024HDI6_PSEKB</name>
<dbReference type="GO" id="GO:0004568">
    <property type="term" value="F:chitinase activity"/>
    <property type="evidence" value="ECO:0007669"/>
    <property type="project" value="InterPro"/>
</dbReference>
<reference evidence="2 3" key="1">
    <citation type="submission" date="2013-03" db="EMBL/GenBank/DDBJ databases">
        <authorList>
            <person name="Linke B."/>
        </authorList>
    </citation>
    <scope>NUCLEOTIDE SEQUENCE [LARGE SCALE GENOMIC DNA]</scope>
    <source>
        <strain evidence="2 3">B13</strain>
    </source>
</reference>
<dbReference type="InterPro" id="IPR000726">
    <property type="entry name" value="Glyco_hydro_19_cat"/>
</dbReference>
<evidence type="ECO:0000313" key="2">
    <source>
        <dbReference type="EMBL" id="CDF83090.1"/>
    </source>
</evidence>
<dbReference type="STRING" id="1301098.PKB_1732"/>
<reference evidence="2 3" key="2">
    <citation type="submission" date="2014-05" db="EMBL/GenBank/DDBJ databases">
        <title>Genome sequence of the 3-chlorobenzoate degrading bacterium Pseudomonas knackmussii B13 shows multiple evidence for horizontal gene transfer.</title>
        <authorList>
            <person name="Miyazaki R."/>
            <person name="Bertelli C."/>
            <person name="Falquet L."/>
            <person name="Robinson-Rechavi M."/>
            <person name="Gharib W."/>
            <person name="Roy S."/>
            <person name="Van der Meer J.R."/>
        </authorList>
    </citation>
    <scope>NUCLEOTIDE SEQUENCE [LARGE SCALE GENOMIC DNA]</scope>
    <source>
        <strain evidence="2 3">B13</strain>
    </source>
</reference>
<dbReference type="SUPFAM" id="SSF53955">
    <property type="entry name" value="Lysozyme-like"/>
    <property type="match status" value="1"/>
</dbReference>
<dbReference type="PATRIC" id="fig|1301098.3.peg.1726"/>
<dbReference type="HOGENOM" id="CLU_073833_2_0_6"/>
<dbReference type="eggNOG" id="COG3179">
    <property type="taxonomic scope" value="Bacteria"/>
</dbReference>
<dbReference type="RefSeq" id="WP_043250787.1">
    <property type="nucleotide sequence ID" value="NZ_HG322950.1"/>
</dbReference>
<dbReference type="Pfam" id="PF00182">
    <property type="entry name" value="Glyco_hydro_19"/>
    <property type="match status" value="1"/>
</dbReference>
<keyword evidence="3" id="KW-1185">Reference proteome</keyword>
<feature type="domain" description="Glycoside hydrolase family 19 catalytic" evidence="1">
    <location>
        <begin position="99"/>
        <end position="171"/>
    </location>
</feature>
<dbReference type="Proteomes" id="UP000025241">
    <property type="component" value="Chromosome I"/>
</dbReference>
<protein>
    <submittedName>
        <fullName evidence="2">Lytic enzyme</fullName>
    </submittedName>
</protein>
<evidence type="ECO:0000259" key="1">
    <source>
        <dbReference type="Pfam" id="PF00182"/>
    </source>
</evidence>
<dbReference type="Gene3D" id="1.10.530.10">
    <property type="match status" value="1"/>
</dbReference>
<dbReference type="PANTHER" id="PTHR34408">
    <property type="entry name" value="FAMILY PROTEIN, PUTATIVE-RELATED"/>
    <property type="match status" value="1"/>
</dbReference>
<proteinExistence type="predicted"/>
<gene>
    <name evidence="2" type="ORF">PKB_1732</name>
</gene>
<dbReference type="KEGG" id="pkc:PKB_1732"/>
<dbReference type="AlphaFoldDB" id="A0A024HDI6"/>
<dbReference type="OrthoDB" id="9798982at2"/>
<dbReference type="InterPro" id="IPR052354">
    <property type="entry name" value="Cell_Wall_Dynamics_Protein"/>
</dbReference>
<sequence length="216" mass="23831">MLIDESRLSRIAPQANERARTFVPALNEAMARHGIDRPLRVAAFLAQVLHESVYLRRTVESLDYSAAGLARVWPKRYRAADGLPNLLAIELAGQPESIANHTYAKRNGNGPVESGDGWRYRGRGLLQVTGRANYQAVAAGLDLPLLECPELLAEPPAACLSATWWWRTHKLNALADAEAIDEIGSLINTGRKGRVPIGAQERRQLWLRARAVLLEG</sequence>
<organism evidence="2 3">
    <name type="scientific">Pseudomonas knackmussii (strain DSM 6978 / CCUG 54928 / LMG 23759 / B13)</name>
    <dbReference type="NCBI Taxonomy" id="1301098"/>
    <lineage>
        <taxon>Bacteria</taxon>
        <taxon>Pseudomonadati</taxon>
        <taxon>Pseudomonadota</taxon>
        <taxon>Gammaproteobacteria</taxon>
        <taxon>Pseudomonadales</taxon>
        <taxon>Pseudomonadaceae</taxon>
        <taxon>Pseudomonas</taxon>
    </lineage>
</organism>
<dbReference type="GO" id="GO:0016998">
    <property type="term" value="P:cell wall macromolecule catabolic process"/>
    <property type="evidence" value="ECO:0007669"/>
    <property type="project" value="InterPro"/>
</dbReference>
<accession>A0A024HDI6</accession>
<dbReference type="GO" id="GO:0006032">
    <property type="term" value="P:chitin catabolic process"/>
    <property type="evidence" value="ECO:0007669"/>
    <property type="project" value="InterPro"/>
</dbReference>
<dbReference type="EMBL" id="HG322950">
    <property type="protein sequence ID" value="CDF83090.1"/>
    <property type="molecule type" value="Genomic_DNA"/>
</dbReference>